<evidence type="ECO:0000256" key="4">
    <source>
        <dbReference type="ARBA" id="ARBA00016099"/>
    </source>
</evidence>
<dbReference type="EMBL" id="CAWYQH010000163">
    <property type="protein sequence ID" value="CAK8697532.1"/>
    <property type="molecule type" value="Genomic_DNA"/>
</dbReference>
<protein>
    <recommendedName>
        <fullName evidence="4">Ragulator complex protein LAMTOR1</fullName>
    </recommendedName>
    <alternativeName>
        <fullName evidence="11">Late endosomal/lysosomal adaptor and MAPK and MTOR activator 1</fullName>
    </alternativeName>
</protein>
<evidence type="ECO:0000313" key="14">
    <source>
        <dbReference type="Proteomes" id="UP001642483"/>
    </source>
</evidence>
<keyword evidence="14" id="KW-1185">Reference proteome</keyword>
<evidence type="ECO:0000256" key="3">
    <source>
        <dbReference type="ARBA" id="ARBA00010861"/>
    </source>
</evidence>
<dbReference type="Proteomes" id="UP001642483">
    <property type="component" value="Unassembled WGS sequence"/>
</dbReference>
<gene>
    <name evidence="13" type="ORF">CVLEPA_LOCUS30739</name>
</gene>
<evidence type="ECO:0000256" key="6">
    <source>
        <dbReference type="ARBA" id="ARBA00022753"/>
    </source>
</evidence>
<comment type="subcellular location">
    <subcellularLocation>
        <location evidence="2">Late endosome membrane</location>
        <topology evidence="2">Lipid-anchor</topology>
        <orientation evidence="2">Cytoplasmic side</orientation>
    </subcellularLocation>
    <subcellularLocation>
        <location evidence="1">Lysosome membrane</location>
        <topology evidence="1">Lipid-anchor</topology>
        <orientation evidence="1">Cytoplasmic side</orientation>
    </subcellularLocation>
</comment>
<accession>A0ABP0H0X4</accession>
<name>A0ABP0H0X4_CLALP</name>
<evidence type="ECO:0000256" key="7">
    <source>
        <dbReference type="ARBA" id="ARBA00023136"/>
    </source>
</evidence>
<keyword evidence="5" id="KW-0519">Myristate</keyword>
<keyword evidence="7" id="KW-0472">Membrane</keyword>
<feature type="region of interest" description="Disordered" evidence="12">
    <location>
        <begin position="22"/>
        <end position="53"/>
    </location>
</feature>
<proteinExistence type="inferred from homology"/>
<dbReference type="PANTHER" id="PTHR13401">
    <property type="entry name" value="RAGULATOR COMPLEX PROTEIN LAMTOR1"/>
    <property type="match status" value="1"/>
</dbReference>
<reference evidence="13 14" key="1">
    <citation type="submission" date="2024-02" db="EMBL/GenBank/DDBJ databases">
        <authorList>
            <person name="Daric V."/>
            <person name="Darras S."/>
        </authorList>
    </citation>
    <scope>NUCLEOTIDE SEQUENCE [LARGE SCALE GENOMIC DNA]</scope>
</reference>
<feature type="compositionally biased region" description="Polar residues" evidence="12">
    <location>
        <begin position="22"/>
        <end position="33"/>
    </location>
</feature>
<comment type="caution">
    <text evidence="13">The sequence shown here is derived from an EMBL/GenBank/DDBJ whole genome shotgun (WGS) entry which is preliminary data.</text>
</comment>
<keyword evidence="8" id="KW-0564">Palmitate</keyword>
<evidence type="ECO:0000256" key="10">
    <source>
        <dbReference type="ARBA" id="ARBA00023288"/>
    </source>
</evidence>
<evidence type="ECO:0000256" key="2">
    <source>
        <dbReference type="ARBA" id="ARBA00004577"/>
    </source>
</evidence>
<keyword evidence="9" id="KW-0458">Lysosome</keyword>
<evidence type="ECO:0000256" key="9">
    <source>
        <dbReference type="ARBA" id="ARBA00023228"/>
    </source>
</evidence>
<sequence length="162" mass="18140">MWCCRRCFGNDNDYSPLDQQTNQIDSINSTDPVNTPDYHDSSPVGSAPHSKHDEQSILSGIITQYNHDVIDMTALDSKIDAVEYMNRVQLYNRKVATLTSGTRYKQPSLRSAGNNPALILKAKSVDFEDVCMITELAGNVRSAMNAVKVEKHKDLVLSLQHR</sequence>
<evidence type="ECO:0000256" key="8">
    <source>
        <dbReference type="ARBA" id="ARBA00023139"/>
    </source>
</evidence>
<evidence type="ECO:0000256" key="5">
    <source>
        <dbReference type="ARBA" id="ARBA00022707"/>
    </source>
</evidence>
<evidence type="ECO:0000256" key="12">
    <source>
        <dbReference type="SAM" id="MobiDB-lite"/>
    </source>
</evidence>
<evidence type="ECO:0000256" key="1">
    <source>
        <dbReference type="ARBA" id="ARBA00004122"/>
    </source>
</evidence>
<dbReference type="InterPro" id="IPR028209">
    <property type="entry name" value="LAMTOR1/MEH1"/>
</dbReference>
<comment type="similarity">
    <text evidence="3">Belongs to the LAMTOR1 family.</text>
</comment>
<keyword evidence="6" id="KW-0967">Endosome</keyword>
<evidence type="ECO:0000313" key="13">
    <source>
        <dbReference type="EMBL" id="CAK8697532.1"/>
    </source>
</evidence>
<dbReference type="PANTHER" id="PTHR13401:SF2">
    <property type="entry name" value="RAGULATOR COMPLEX PROTEIN LAMTOR1"/>
    <property type="match status" value="1"/>
</dbReference>
<dbReference type="Pfam" id="PF15454">
    <property type="entry name" value="LAMTOR"/>
    <property type="match status" value="1"/>
</dbReference>
<organism evidence="13 14">
    <name type="scientific">Clavelina lepadiformis</name>
    <name type="common">Light-bulb sea squirt</name>
    <name type="synonym">Ascidia lepadiformis</name>
    <dbReference type="NCBI Taxonomy" id="159417"/>
    <lineage>
        <taxon>Eukaryota</taxon>
        <taxon>Metazoa</taxon>
        <taxon>Chordata</taxon>
        <taxon>Tunicata</taxon>
        <taxon>Ascidiacea</taxon>
        <taxon>Aplousobranchia</taxon>
        <taxon>Clavelinidae</taxon>
        <taxon>Clavelina</taxon>
    </lineage>
</organism>
<evidence type="ECO:0000256" key="11">
    <source>
        <dbReference type="ARBA" id="ARBA00032695"/>
    </source>
</evidence>
<keyword evidence="10" id="KW-0449">Lipoprotein</keyword>